<comment type="caution">
    <text evidence="1">The sequence shown here is derived from an EMBL/GenBank/DDBJ whole genome shotgun (WGS) entry which is preliminary data.</text>
</comment>
<dbReference type="EMBL" id="JAPHNI010000067">
    <property type="protein sequence ID" value="KAJ8117083.1"/>
    <property type="molecule type" value="Genomic_DNA"/>
</dbReference>
<name>A0ACC2IPL2_9PLEO</name>
<dbReference type="Proteomes" id="UP001153331">
    <property type="component" value="Unassembled WGS sequence"/>
</dbReference>
<keyword evidence="2" id="KW-1185">Reference proteome</keyword>
<gene>
    <name evidence="1" type="ORF">OPT61_g1638</name>
</gene>
<evidence type="ECO:0000313" key="2">
    <source>
        <dbReference type="Proteomes" id="UP001153331"/>
    </source>
</evidence>
<evidence type="ECO:0000313" key="1">
    <source>
        <dbReference type="EMBL" id="KAJ8117083.1"/>
    </source>
</evidence>
<sequence length="637" mass="69495">MSSNNNLYDPDQAAINSRWIQPWSEAFRTQRDVGLRVPIDFHTLAAVSLTQACFVDNQFEHNAFMKCFSNLLGVGFPRFEVDVYWDAIRSVWSLCPVQLPHDDENVQDNAPVVSGPTISVSTGTADARVPETTAIPPQVLKIRQVSSLSSQVLSASSTAADSTATSAPAQPTVISYPTVKGPPLLQIGPYNCTSQMTLGLLTGLLGDFLQETSTTTGATITFLNLNVHNAASLLNPNGPASTLTQDQAPQSGDTLSEIVNGNLSRTLYSPESLNDQRANLNSSWYDVEWENLPAQGYYQTSKNSEGNMVTESGWPTEALMEFQQFKRAVVSFGTLDQQMSVYNISVDLDDIFPPGSITQQRPTSFTATGQISSGCYFPSSDDSVTTRTNSSFARASPPAISIGADPGFTNPISSVANLTRCGIMPFLNQSLAGTTADKNPLPYAAYVQSTLWSWAPGQPLNATKDSSTANRCAVMTSSQYPGRWEVADCGQRYHAACQDPQRPYYWEVSSDISDFNSAESLCRSPLRFAVPHTALENAHLYAALQRSRKPNEPLYVDLNQLGTGDCWVIGINGTCPYLQSTDTNRTRIVVVPTVAAVIIFVCAAFTFFIKCASNRREDRRGRGRKMLDGWEYEGVPS</sequence>
<organism evidence="1 2">
    <name type="scientific">Boeremia exigua</name>
    <dbReference type="NCBI Taxonomy" id="749465"/>
    <lineage>
        <taxon>Eukaryota</taxon>
        <taxon>Fungi</taxon>
        <taxon>Dikarya</taxon>
        <taxon>Ascomycota</taxon>
        <taxon>Pezizomycotina</taxon>
        <taxon>Dothideomycetes</taxon>
        <taxon>Pleosporomycetidae</taxon>
        <taxon>Pleosporales</taxon>
        <taxon>Pleosporineae</taxon>
        <taxon>Didymellaceae</taxon>
        <taxon>Boeremia</taxon>
    </lineage>
</organism>
<proteinExistence type="predicted"/>
<accession>A0ACC2IPL2</accession>
<reference evidence="1" key="1">
    <citation type="submission" date="2022-11" db="EMBL/GenBank/DDBJ databases">
        <title>Genome Sequence of Boeremia exigua.</title>
        <authorList>
            <person name="Buettner E."/>
        </authorList>
    </citation>
    <scope>NUCLEOTIDE SEQUENCE</scope>
    <source>
        <strain evidence="1">CU02</strain>
    </source>
</reference>
<protein>
    <submittedName>
        <fullName evidence="1">Uncharacterized protein</fullName>
    </submittedName>
</protein>